<feature type="transmembrane region" description="Helical" evidence="11">
    <location>
        <begin position="665"/>
        <end position="686"/>
    </location>
</feature>
<dbReference type="NCBIfam" id="TIGR03797">
    <property type="entry name" value="NHLM_micro_ABC2"/>
    <property type="match status" value="1"/>
</dbReference>
<dbReference type="FunFam" id="3.40.50.300:FF:000299">
    <property type="entry name" value="ABC transporter ATP-binding protein/permease"/>
    <property type="match status" value="1"/>
</dbReference>
<comment type="caution">
    <text evidence="14">The sequence shown here is derived from an EMBL/GenBank/DDBJ whole genome shotgun (WGS) entry which is preliminary data.</text>
</comment>
<evidence type="ECO:0000313" key="14">
    <source>
        <dbReference type="EMBL" id="OPC84617.1"/>
    </source>
</evidence>
<dbReference type="Gene3D" id="1.20.1560.10">
    <property type="entry name" value="ABC transporter type 1, transmembrane domain"/>
    <property type="match status" value="1"/>
</dbReference>
<keyword evidence="8 11" id="KW-0472">Membrane</keyword>
<dbReference type="InterPro" id="IPR036640">
    <property type="entry name" value="ABC1_TM_sf"/>
</dbReference>
<sequence>MTEPTQGFEPAEPPDDAPPDLHALGAALGPELAGACALDGALKVWFVTAGMVDVFATTREEGGRWQFLCRVGAGTVLCGAPAGGTAMLGKPLPGGTVRAAPLADVLAAAAADAAFAGRFAAGLDRGLGALADAVRMGLPPRTFTALEAGEGAELPAGGSARSVAGTLWVRVLSGSVAIGGPDEADADAPADDVPEAGATVGFGGRLAIGAADWLYSVGGALVHVVRTLDVLTEAPFTHDLAHHQHTLMQRVDERLRGRRGNACRELDARREVDADALRRSSRALGAVLDPYRPVHRVGLDAADQDDYLAVARVVGQASGVTITRGGTSEAADARLDPLERIAVSSGFRVRDVALTGRWWRTDSGPLVGHTRVANADPDTRRPVALVWRRRRYHVLDSTGSDWTPVDRAGAARLEHRATMFYPALPESPGGARTLLRFGLRGSTVDVLVLFACGLGAALLGLAVPVLTGKVLGVFVPQGDRVLVTQLCVVLLASALLAAVLSAVQNLSLLRVEGRFEAIAQAAVWDRLLRLPTGFFASVSSGSLSSAALGISALREILSGVTALFVPACLIFLVNLGLLFFYSVPLALLALLLAALGGAVCAVAGLRQMRRQRELMAEEHELSGRMFQLLTGLPKLRVAAAEDRAFAFWAMGFARSRMLSVRTRRLQNTVTVFNSGYLLLCTLLLFAMVSGPADGELDVGGFLSFSVAYALMLGSMLQMTASITMMAAAVPLFEGVRPVLAELPEVLESKQPPGDLYGGIEVSRLSFRYAPDAPPVLDDVNLRARPGEFVAIVGPTGCGKSTLLRLLIGFEQPTTGSVLYDGQDLASLDVAAVRRQFGVVLQNGQLFAGSVLHNICGLRNYTLDEAWEAAEMAGLDQDLGRMPMGMHTVLSDGAVTLSAGQRQRLMIARALIGRPRILFFDEATSALDNRTQEVVTQSTRRLNATRIIIAHRLSTVMQADRIVVLDAGRVVQSGPPDQLLADEDGLFHQLVQRQMT</sequence>
<keyword evidence="3" id="KW-1003">Cell membrane</keyword>
<evidence type="ECO:0000256" key="10">
    <source>
        <dbReference type="SAM" id="MobiDB-lite"/>
    </source>
</evidence>
<dbReference type="PROSITE" id="PS50893">
    <property type="entry name" value="ABC_TRANSPORTER_2"/>
    <property type="match status" value="1"/>
</dbReference>
<evidence type="ECO:0000256" key="11">
    <source>
        <dbReference type="SAM" id="Phobius"/>
    </source>
</evidence>
<feature type="transmembrane region" description="Helical" evidence="11">
    <location>
        <begin position="587"/>
        <end position="605"/>
    </location>
</feature>
<dbReference type="STRING" id="159449.B4N89_30135"/>
<evidence type="ECO:0000256" key="5">
    <source>
        <dbReference type="ARBA" id="ARBA00022741"/>
    </source>
</evidence>
<feature type="transmembrane region" description="Helical" evidence="11">
    <location>
        <begin position="481"/>
        <end position="503"/>
    </location>
</feature>
<feature type="domain" description="ABC transmembrane type-1" evidence="13">
    <location>
        <begin position="447"/>
        <end position="727"/>
    </location>
</feature>
<protein>
    <submittedName>
        <fullName evidence="14">NHLP bacteriocin export ABC transporter permease/ATPase subunit</fullName>
    </submittedName>
</protein>
<evidence type="ECO:0000256" key="2">
    <source>
        <dbReference type="ARBA" id="ARBA00022448"/>
    </source>
</evidence>
<keyword evidence="2" id="KW-0813">Transport</keyword>
<dbReference type="InterPro" id="IPR027417">
    <property type="entry name" value="P-loop_NTPase"/>
</dbReference>
<keyword evidence="7 11" id="KW-1133">Transmembrane helix</keyword>
<dbReference type="Proteomes" id="UP000190037">
    <property type="component" value="Unassembled WGS sequence"/>
</dbReference>
<dbReference type="PANTHER" id="PTHR24221">
    <property type="entry name" value="ATP-BINDING CASSETTE SUB-FAMILY B"/>
    <property type="match status" value="1"/>
</dbReference>
<evidence type="ECO:0000256" key="6">
    <source>
        <dbReference type="ARBA" id="ARBA00022840"/>
    </source>
</evidence>
<comment type="similarity">
    <text evidence="9">Belongs to the ABC transporter superfamily. Lipid exporter (TC 3.A.1.106) family.</text>
</comment>
<dbReference type="Gene3D" id="3.40.50.300">
    <property type="entry name" value="P-loop containing nucleotide triphosphate hydrolases"/>
    <property type="match status" value="1"/>
</dbReference>
<dbReference type="PROSITE" id="PS00211">
    <property type="entry name" value="ABC_TRANSPORTER_1"/>
    <property type="match status" value="1"/>
</dbReference>
<dbReference type="SUPFAM" id="SSF52540">
    <property type="entry name" value="P-loop containing nucleoside triphosphate hydrolases"/>
    <property type="match status" value="1"/>
</dbReference>
<gene>
    <name evidence="14" type="ORF">B4N89_30135</name>
</gene>
<feature type="transmembrane region" description="Helical" evidence="11">
    <location>
        <begin position="446"/>
        <end position="474"/>
    </location>
</feature>
<dbReference type="SMART" id="SM00382">
    <property type="entry name" value="AAA"/>
    <property type="match status" value="1"/>
</dbReference>
<dbReference type="PROSITE" id="PS50929">
    <property type="entry name" value="ABC_TM1F"/>
    <property type="match status" value="1"/>
</dbReference>
<dbReference type="Pfam" id="PF00005">
    <property type="entry name" value="ABC_tran"/>
    <property type="match status" value="1"/>
</dbReference>
<keyword evidence="5" id="KW-0547">Nucleotide-binding</keyword>
<accession>A0A1T3P683</accession>
<name>A0A1T3P683_9ACTN</name>
<evidence type="ECO:0000256" key="3">
    <source>
        <dbReference type="ARBA" id="ARBA00022475"/>
    </source>
</evidence>
<dbReference type="GO" id="GO:0005886">
    <property type="term" value="C:plasma membrane"/>
    <property type="evidence" value="ECO:0007669"/>
    <property type="project" value="UniProtKB-SubCell"/>
</dbReference>
<evidence type="ECO:0000259" key="13">
    <source>
        <dbReference type="PROSITE" id="PS50929"/>
    </source>
</evidence>
<dbReference type="SUPFAM" id="SSF90123">
    <property type="entry name" value="ABC transporter transmembrane region"/>
    <property type="match status" value="1"/>
</dbReference>
<evidence type="ECO:0000313" key="15">
    <source>
        <dbReference type="Proteomes" id="UP000190037"/>
    </source>
</evidence>
<evidence type="ECO:0000256" key="9">
    <source>
        <dbReference type="ARBA" id="ARBA00061644"/>
    </source>
</evidence>
<dbReference type="RefSeq" id="WP_078978914.1">
    <property type="nucleotide sequence ID" value="NZ_MWQN01000001.1"/>
</dbReference>
<dbReference type="InterPro" id="IPR003593">
    <property type="entry name" value="AAA+_ATPase"/>
</dbReference>
<proteinExistence type="inferred from homology"/>
<organism evidence="14 15">
    <name type="scientific">Embleya scabrispora</name>
    <dbReference type="NCBI Taxonomy" id="159449"/>
    <lineage>
        <taxon>Bacteria</taxon>
        <taxon>Bacillati</taxon>
        <taxon>Actinomycetota</taxon>
        <taxon>Actinomycetes</taxon>
        <taxon>Kitasatosporales</taxon>
        <taxon>Streptomycetaceae</taxon>
        <taxon>Embleya</taxon>
    </lineage>
</organism>
<dbReference type="InterPro" id="IPR022515">
    <property type="entry name" value="NHPM_micro_ABC2"/>
</dbReference>
<dbReference type="InterPro" id="IPR017871">
    <property type="entry name" value="ABC_transporter-like_CS"/>
</dbReference>
<dbReference type="InterPro" id="IPR003439">
    <property type="entry name" value="ABC_transporter-like_ATP-bd"/>
</dbReference>
<comment type="subcellular location">
    <subcellularLocation>
        <location evidence="1">Cell membrane</location>
        <topology evidence="1">Multi-pass membrane protein</topology>
    </subcellularLocation>
</comment>
<feature type="domain" description="ABC transporter" evidence="12">
    <location>
        <begin position="759"/>
        <end position="991"/>
    </location>
</feature>
<evidence type="ECO:0000256" key="8">
    <source>
        <dbReference type="ARBA" id="ARBA00023136"/>
    </source>
</evidence>
<dbReference type="InterPro" id="IPR039421">
    <property type="entry name" value="Type_1_exporter"/>
</dbReference>
<feature type="region of interest" description="Disordered" evidence="10">
    <location>
        <begin position="1"/>
        <end position="20"/>
    </location>
</feature>
<dbReference type="PANTHER" id="PTHR24221:SF654">
    <property type="entry name" value="ATP-BINDING CASSETTE SUB-FAMILY B MEMBER 6"/>
    <property type="match status" value="1"/>
</dbReference>
<keyword evidence="4 11" id="KW-0812">Transmembrane</keyword>
<feature type="transmembrane region" description="Helical" evidence="11">
    <location>
        <begin position="534"/>
        <end position="553"/>
    </location>
</feature>
<evidence type="ECO:0000256" key="4">
    <source>
        <dbReference type="ARBA" id="ARBA00022692"/>
    </source>
</evidence>
<evidence type="ECO:0000259" key="12">
    <source>
        <dbReference type="PROSITE" id="PS50893"/>
    </source>
</evidence>
<keyword evidence="6" id="KW-0067">ATP-binding</keyword>
<dbReference type="AlphaFoldDB" id="A0A1T3P683"/>
<evidence type="ECO:0000256" key="7">
    <source>
        <dbReference type="ARBA" id="ARBA00022989"/>
    </source>
</evidence>
<dbReference type="InterPro" id="IPR011527">
    <property type="entry name" value="ABC1_TM_dom"/>
</dbReference>
<dbReference type="GO" id="GO:0034040">
    <property type="term" value="F:ATPase-coupled lipid transmembrane transporter activity"/>
    <property type="evidence" value="ECO:0007669"/>
    <property type="project" value="TreeGrafter"/>
</dbReference>
<feature type="transmembrane region" description="Helical" evidence="11">
    <location>
        <begin position="698"/>
        <end position="716"/>
    </location>
</feature>
<keyword evidence="15" id="KW-1185">Reference proteome</keyword>
<feature type="transmembrane region" description="Helical" evidence="11">
    <location>
        <begin position="560"/>
        <end position="581"/>
    </location>
</feature>
<evidence type="ECO:0000256" key="1">
    <source>
        <dbReference type="ARBA" id="ARBA00004651"/>
    </source>
</evidence>
<dbReference type="GO" id="GO:0016887">
    <property type="term" value="F:ATP hydrolysis activity"/>
    <property type="evidence" value="ECO:0007669"/>
    <property type="project" value="InterPro"/>
</dbReference>
<dbReference type="GO" id="GO:0005524">
    <property type="term" value="F:ATP binding"/>
    <property type="evidence" value="ECO:0007669"/>
    <property type="project" value="UniProtKB-KW"/>
</dbReference>
<reference evidence="14 15" key="1">
    <citation type="submission" date="2017-03" db="EMBL/GenBank/DDBJ databases">
        <title>Draft genome sequence of Streptomyces scabrisporus NF3, endophyte isolated from Amphipterygium adstringens.</title>
        <authorList>
            <person name="Vazquez M."/>
            <person name="Ceapa C.D."/>
            <person name="Rodriguez Luna D."/>
            <person name="Sanchez Esquivel S."/>
        </authorList>
    </citation>
    <scope>NUCLEOTIDE SEQUENCE [LARGE SCALE GENOMIC DNA]</scope>
    <source>
        <strain evidence="14 15">NF3</strain>
    </source>
</reference>
<dbReference type="GO" id="GO:0140359">
    <property type="term" value="F:ABC-type transporter activity"/>
    <property type="evidence" value="ECO:0007669"/>
    <property type="project" value="InterPro"/>
</dbReference>
<dbReference type="OrthoDB" id="9787557at2"/>
<dbReference type="EMBL" id="MWQN01000001">
    <property type="protein sequence ID" value="OPC84617.1"/>
    <property type="molecule type" value="Genomic_DNA"/>
</dbReference>
<dbReference type="Pfam" id="PF00664">
    <property type="entry name" value="ABC_membrane"/>
    <property type="match status" value="1"/>
</dbReference>